<dbReference type="Proteomes" id="UP000305709">
    <property type="component" value="Unassembled WGS sequence"/>
</dbReference>
<feature type="region of interest" description="Disordered" evidence="3">
    <location>
        <begin position="139"/>
        <end position="158"/>
    </location>
</feature>
<evidence type="ECO:0000313" key="6">
    <source>
        <dbReference type="Proteomes" id="UP000305709"/>
    </source>
</evidence>
<dbReference type="EMBL" id="VDFV01000001">
    <property type="protein sequence ID" value="TNC75002.1"/>
    <property type="molecule type" value="Genomic_DNA"/>
</dbReference>
<dbReference type="PROSITE" id="PS50110">
    <property type="entry name" value="RESPONSE_REGULATORY"/>
    <property type="match status" value="1"/>
</dbReference>
<name>A0A5C4NLL6_9RHOB</name>
<feature type="modified residue" description="4-aspartylphosphate" evidence="2">
    <location>
        <position position="72"/>
    </location>
</feature>
<sequence>MGSLDDLLPLATPTADQPLAGLTLLLVEDSRLASEGMRLLCRRSGARLRRADSLAAAERHLRGYRPDAAMVDLHLPDGSGLDLLARLAAARPRLDVLVALTGDPDSADAALAAGADAVLLKPLGLAAFQSALLAHLPAHRQPPARRPVPAAEPSPDPRALREDLEHAAALLGQDPAPFDYVRRFVTGVARSAGDRALAQAAHLGARPLAQALHDRLSRPAAL</sequence>
<gene>
    <name evidence="5" type="ORF">FHG71_00480</name>
</gene>
<dbReference type="SUPFAM" id="SSF52172">
    <property type="entry name" value="CheY-like"/>
    <property type="match status" value="1"/>
</dbReference>
<evidence type="ECO:0000259" key="4">
    <source>
        <dbReference type="PROSITE" id="PS50110"/>
    </source>
</evidence>
<evidence type="ECO:0000256" key="1">
    <source>
        <dbReference type="ARBA" id="ARBA00022553"/>
    </source>
</evidence>
<feature type="compositionally biased region" description="Pro residues" evidence="3">
    <location>
        <begin position="144"/>
        <end position="156"/>
    </location>
</feature>
<evidence type="ECO:0000313" key="5">
    <source>
        <dbReference type="EMBL" id="TNC75002.1"/>
    </source>
</evidence>
<dbReference type="InterPro" id="IPR001789">
    <property type="entry name" value="Sig_transdc_resp-reg_receiver"/>
</dbReference>
<dbReference type="PANTHER" id="PTHR44591">
    <property type="entry name" value="STRESS RESPONSE REGULATOR PROTEIN 1"/>
    <property type="match status" value="1"/>
</dbReference>
<dbReference type="GO" id="GO:0000160">
    <property type="term" value="P:phosphorelay signal transduction system"/>
    <property type="evidence" value="ECO:0007669"/>
    <property type="project" value="InterPro"/>
</dbReference>
<evidence type="ECO:0000256" key="3">
    <source>
        <dbReference type="SAM" id="MobiDB-lite"/>
    </source>
</evidence>
<accession>A0A5C4NLL6</accession>
<protein>
    <submittedName>
        <fullName evidence="5">Response regulator</fullName>
    </submittedName>
</protein>
<reference evidence="5 6" key="1">
    <citation type="submission" date="2019-06" db="EMBL/GenBank/DDBJ databases">
        <authorList>
            <person name="Jiang L."/>
        </authorList>
    </citation>
    <scope>NUCLEOTIDE SEQUENCE [LARGE SCALE GENOMIC DNA]</scope>
    <source>
        <strain evidence="5 6">YIM 48858</strain>
    </source>
</reference>
<comment type="caution">
    <text evidence="5">The sequence shown here is derived from an EMBL/GenBank/DDBJ whole genome shotgun (WGS) entry which is preliminary data.</text>
</comment>
<evidence type="ECO:0000256" key="2">
    <source>
        <dbReference type="PROSITE-ProRule" id="PRU00169"/>
    </source>
</evidence>
<dbReference type="AlphaFoldDB" id="A0A5C4NLL6"/>
<feature type="domain" description="Response regulatory" evidence="4">
    <location>
        <begin position="23"/>
        <end position="136"/>
    </location>
</feature>
<dbReference type="CDD" id="cd00156">
    <property type="entry name" value="REC"/>
    <property type="match status" value="1"/>
</dbReference>
<dbReference type="InterPro" id="IPR011006">
    <property type="entry name" value="CheY-like_superfamily"/>
</dbReference>
<dbReference type="SMART" id="SM00448">
    <property type="entry name" value="REC"/>
    <property type="match status" value="1"/>
</dbReference>
<dbReference type="InterPro" id="IPR050595">
    <property type="entry name" value="Bact_response_regulator"/>
</dbReference>
<keyword evidence="1 2" id="KW-0597">Phosphoprotein</keyword>
<proteinExistence type="predicted"/>
<organism evidence="5 6">
    <name type="scientific">Rubellimicrobium roseum</name>
    <dbReference type="NCBI Taxonomy" id="687525"/>
    <lineage>
        <taxon>Bacteria</taxon>
        <taxon>Pseudomonadati</taxon>
        <taxon>Pseudomonadota</taxon>
        <taxon>Alphaproteobacteria</taxon>
        <taxon>Rhodobacterales</taxon>
        <taxon>Roseobacteraceae</taxon>
        <taxon>Rubellimicrobium</taxon>
    </lineage>
</organism>
<keyword evidence="6" id="KW-1185">Reference proteome</keyword>
<dbReference type="Pfam" id="PF00072">
    <property type="entry name" value="Response_reg"/>
    <property type="match status" value="1"/>
</dbReference>
<dbReference type="OrthoDB" id="7831674at2"/>
<dbReference type="Gene3D" id="3.40.50.2300">
    <property type="match status" value="1"/>
</dbReference>
<dbReference type="PANTHER" id="PTHR44591:SF3">
    <property type="entry name" value="RESPONSE REGULATORY DOMAIN-CONTAINING PROTEIN"/>
    <property type="match status" value="1"/>
</dbReference>